<dbReference type="InterPro" id="IPR001478">
    <property type="entry name" value="PDZ"/>
</dbReference>
<dbReference type="PROSITE" id="PS50106">
    <property type="entry name" value="PDZ"/>
    <property type="match status" value="1"/>
</dbReference>
<feature type="compositionally biased region" description="Low complexity" evidence="4">
    <location>
        <begin position="114"/>
        <end position="124"/>
    </location>
</feature>
<dbReference type="GO" id="GO:0031941">
    <property type="term" value="C:filamentous actin"/>
    <property type="evidence" value="ECO:0007669"/>
    <property type="project" value="TreeGrafter"/>
</dbReference>
<dbReference type="InterPro" id="IPR036034">
    <property type="entry name" value="PDZ_sf"/>
</dbReference>
<reference evidence="6" key="1">
    <citation type="submission" date="2022-01" db="EMBL/GenBank/DDBJ databases">
        <authorList>
            <person name="King R."/>
        </authorList>
    </citation>
    <scope>NUCLEOTIDE SEQUENCE</scope>
</reference>
<dbReference type="EMBL" id="OV651815">
    <property type="protein sequence ID" value="CAH1109191.1"/>
    <property type="molecule type" value="Genomic_DNA"/>
</dbReference>
<evidence type="ECO:0000256" key="3">
    <source>
        <dbReference type="ARBA" id="ARBA00023038"/>
    </source>
</evidence>
<dbReference type="PANTHER" id="PTHR24214">
    <property type="entry name" value="PDZ AND LIM DOMAIN PROTEIN ZASP"/>
    <property type="match status" value="1"/>
</dbReference>
<evidence type="ECO:0000256" key="4">
    <source>
        <dbReference type="SAM" id="MobiDB-lite"/>
    </source>
</evidence>
<dbReference type="GO" id="GO:0051371">
    <property type="term" value="F:muscle alpha-actinin binding"/>
    <property type="evidence" value="ECO:0007669"/>
    <property type="project" value="TreeGrafter"/>
</dbReference>
<keyword evidence="2" id="KW-0963">Cytoplasm</keyword>
<dbReference type="GO" id="GO:0005912">
    <property type="term" value="C:adherens junction"/>
    <property type="evidence" value="ECO:0007669"/>
    <property type="project" value="TreeGrafter"/>
</dbReference>
<dbReference type="Gene3D" id="2.30.42.10">
    <property type="match status" value="1"/>
</dbReference>
<gene>
    <name evidence="6" type="ORF">PSYICH_LOCUS9258</name>
</gene>
<sequence>MGKTHEVVLNLQRSSPDEQWGFSLVGGADVKTPLIVTRVGFGSPVEGVLHRGDIITKVGNYDSRDIRHQDAQNLFKGGNNIRVVVQRENAPRSTGSSRTSSHNYSPLSVSPHLSPKGSIPSGYSPGGSALTPMYSSPLTPIDNNYFETYEYEPNRKDNSQQEVHVTNQPYRTTPLVLPGAKVKRDQGPTESYLRHHPNPSVRAPPHHMDSDYALRQKVASSVLERISIGDPNKQLVHKQFNSPLNLYSEPNLVDTIHKQTGVKAQPRRQVKFNPSESETYKALQEEELGDYVQEVNVPPQSRVYAPNKSIPGKKPILVVNQNPQYTSALGNDPEVIQQSGSFKRLMWSVMPGSQY</sequence>
<keyword evidence="3" id="KW-0479">Metal-binding</keyword>
<feature type="domain" description="PDZ" evidence="5">
    <location>
        <begin position="8"/>
        <end position="76"/>
    </location>
</feature>
<dbReference type="GO" id="GO:0030018">
    <property type="term" value="C:Z disc"/>
    <property type="evidence" value="ECO:0007669"/>
    <property type="project" value="TreeGrafter"/>
</dbReference>
<protein>
    <recommendedName>
        <fullName evidence="5">PDZ domain-containing protein</fullName>
    </recommendedName>
</protein>
<comment type="subcellular location">
    <subcellularLocation>
        <location evidence="1">Cytoplasm</location>
    </subcellularLocation>
</comment>
<dbReference type="GO" id="GO:0003779">
    <property type="term" value="F:actin binding"/>
    <property type="evidence" value="ECO:0007669"/>
    <property type="project" value="TreeGrafter"/>
</dbReference>
<organism evidence="6 7">
    <name type="scientific">Psylliodes chrysocephalus</name>
    <dbReference type="NCBI Taxonomy" id="3402493"/>
    <lineage>
        <taxon>Eukaryota</taxon>
        <taxon>Metazoa</taxon>
        <taxon>Ecdysozoa</taxon>
        <taxon>Arthropoda</taxon>
        <taxon>Hexapoda</taxon>
        <taxon>Insecta</taxon>
        <taxon>Pterygota</taxon>
        <taxon>Neoptera</taxon>
        <taxon>Endopterygota</taxon>
        <taxon>Coleoptera</taxon>
        <taxon>Polyphaga</taxon>
        <taxon>Cucujiformia</taxon>
        <taxon>Chrysomeloidea</taxon>
        <taxon>Chrysomelidae</taxon>
        <taxon>Galerucinae</taxon>
        <taxon>Alticini</taxon>
        <taxon>Psylliodes</taxon>
    </lineage>
</organism>
<evidence type="ECO:0000256" key="1">
    <source>
        <dbReference type="ARBA" id="ARBA00004496"/>
    </source>
</evidence>
<dbReference type="SUPFAM" id="SSF50156">
    <property type="entry name" value="PDZ domain-like"/>
    <property type="match status" value="1"/>
</dbReference>
<dbReference type="AlphaFoldDB" id="A0A9P0GFR4"/>
<feature type="region of interest" description="Disordered" evidence="4">
    <location>
        <begin position="181"/>
        <end position="206"/>
    </location>
</feature>
<dbReference type="Pfam" id="PF00595">
    <property type="entry name" value="PDZ"/>
    <property type="match status" value="1"/>
</dbReference>
<dbReference type="GO" id="GO:0030036">
    <property type="term" value="P:actin cytoskeleton organization"/>
    <property type="evidence" value="ECO:0007669"/>
    <property type="project" value="TreeGrafter"/>
</dbReference>
<dbReference type="InterPro" id="IPR006643">
    <property type="entry name" value="Zasp-like_motif"/>
</dbReference>
<accession>A0A9P0GFR4</accession>
<keyword evidence="7" id="KW-1185">Reference proteome</keyword>
<dbReference type="SMART" id="SM00735">
    <property type="entry name" value="ZM"/>
    <property type="match status" value="1"/>
</dbReference>
<dbReference type="GO" id="GO:0061061">
    <property type="term" value="P:muscle structure development"/>
    <property type="evidence" value="ECO:0007669"/>
    <property type="project" value="TreeGrafter"/>
</dbReference>
<dbReference type="Pfam" id="PF15936">
    <property type="entry name" value="DUF4749"/>
    <property type="match status" value="1"/>
</dbReference>
<dbReference type="SMART" id="SM00228">
    <property type="entry name" value="PDZ"/>
    <property type="match status" value="1"/>
</dbReference>
<feature type="region of interest" description="Disordered" evidence="4">
    <location>
        <begin position="89"/>
        <end position="124"/>
    </location>
</feature>
<evidence type="ECO:0000313" key="6">
    <source>
        <dbReference type="EMBL" id="CAH1109191.1"/>
    </source>
</evidence>
<dbReference type="CDD" id="cd23068">
    <property type="entry name" value="PDZ_ZASP52-like"/>
    <property type="match status" value="1"/>
</dbReference>
<keyword evidence="3" id="KW-0440">LIM domain</keyword>
<evidence type="ECO:0000256" key="2">
    <source>
        <dbReference type="ARBA" id="ARBA00022490"/>
    </source>
</evidence>
<evidence type="ECO:0000313" key="7">
    <source>
        <dbReference type="Proteomes" id="UP001153636"/>
    </source>
</evidence>
<dbReference type="OrthoDB" id="445995at2759"/>
<proteinExistence type="predicted"/>
<dbReference type="GO" id="GO:0001725">
    <property type="term" value="C:stress fiber"/>
    <property type="evidence" value="ECO:0007669"/>
    <property type="project" value="TreeGrafter"/>
</dbReference>
<name>A0A9P0GFR4_9CUCU</name>
<dbReference type="InterPro" id="IPR031847">
    <property type="entry name" value="PDLI1-4/Zasp-like_mid"/>
</dbReference>
<dbReference type="InterPro" id="IPR050604">
    <property type="entry name" value="PDZ-LIM_domain"/>
</dbReference>
<evidence type="ECO:0000259" key="5">
    <source>
        <dbReference type="PROSITE" id="PS50106"/>
    </source>
</evidence>
<feature type="compositionally biased region" description="Polar residues" evidence="4">
    <location>
        <begin position="91"/>
        <end position="108"/>
    </location>
</feature>
<keyword evidence="3" id="KW-0862">Zinc</keyword>
<dbReference type="PANTHER" id="PTHR24214:SF55">
    <property type="entry name" value="Z BAND ALTERNATIVELY SPLICED PDZ-MOTIF PROTEIN 66, ISOFORM E"/>
    <property type="match status" value="1"/>
</dbReference>
<dbReference type="Proteomes" id="UP001153636">
    <property type="component" value="Chromosome 3"/>
</dbReference>